<reference evidence="1 2" key="1">
    <citation type="submission" date="2018-07" db="EMBL/GenBank/DDBJ databases">
        <title>Dyella tabacisoli L4-6T, whole genome shotgun sequence.</title>
        <authorList>
            <person name="Zhou X.-K."/>
            <person name="Li W.-J."/>
            <person name="Duan Y.-Q."/>
        </authorList>
    </citation>
    <scope>NUCLEOTIDE SEQUENCE [LARGE SCALE GENOMIC DNA]</scope>
    <source>
        <strain evidence="1 2">L4-6</strain>
    </source>
</reference>
<comment type="caution">
    <text evidence="1">The sequence shown here is derived from an EMBL/GenBank/DDBJ whole genome shotgun (WGS) entry which is preliminary data.</text>
</comment>
<keyword evidence="2" id="KW-1185">Reference proteome</keyword>
<evidence type="ECO:0000313" key="1">
    <source>
        <dbReference type="EMBL" id="RDD80866.1"/>
    </source>
</evidence>
<dbReference type="RefSeq" id="WP_114846172.1">
    <property type="nucleotide sequence ID" value="NZ_JBHSPE010000008.1"/>
</dbReference>
<proteinExistence type="predicted"/>
<dbReference type="EMBL" id="QQAH01000013">
    <property type="protein sequence ID" value="RDD80866.1"/>
    <property type="molecule type" value="Genomic_DNA"/>
</dbReference>
<evidence type="ECO:0000313" key="2">
    <source>
        <dbReference type="Proteomes" id="UP000253782"/>
    </source>
</evidence>
<gene>
    <name evidence="1" type="ORF">DVJ77_14205</name>
</gene>
<organism evidence="1 2">
    <name type="scientific">Dyella tabacisoli</name>
    <dbReference type="NCBI Taxonomy" id="2282381"/>
    <lineage>
        <taxon>Bacteria</taxon>
        <taxon>Pseudomonadati</taxon>
        <taxon>Pseudomonadota</taxon>
        <taxon>Gammaproteobacteria</taxon>
        <taxon>Lysobacterales</taxon>
        <taxon>Rhodanobacteraceae</taxon>
        <taxon>Dyella</taxon>
    </lineage>
</organism>
<sequence length="89" mass="9901">MSSSDSPSIPMDATEALTSFVVNALVMLDPATPEALRRQVEPRMLAQLPTLYALGVFELFAIRDPALRALVQEELAERERSWQRQSEAA</sequence>
<name>A0A369UK03_9GAMM</name>
<dbReference type="AlphaFoldDB" id="A0A369UK03"/>
<dbReference type="OrthoDB" id="1453999at2"/>
<protein>
    <submittedName>
        <fullName evidence="1">Uncharacterized protein</fullName>
    </submittedName>
</protein>
<accession>A0A369UK03</accession>
<dbReference type="Proteomes" id="UP000253782">
    <property type="component" value="Unassembled WGS sequence"/>
</dbReference>